<organism evidence="1 2">
    <name type="scientific">Arcobacter cloacae</name>
    <dbReference type="NCBI Taxonomy" id="1054034"/>
    <lineage>
        <taxon>Bacteria</taxon>
        <taxon>Pseudomonadati</taxon>
        <taxon>Campylobacterota</taxon>
        <taxon>Epsilonproteobacteria</taxon>
        <taxon>Campylobacterales</taxon>
        <taxon>Arcobacteraceae</taxon>
        <taxon>Arcobacter</taxon>
    </lineage>
</organism>
<gene>
    <name evidence="1" type="ORF">CP963_07000</name>
</gene>
<dbReference type="Gene3D" id="1.10.238.160">
    <property type="match status" value="1"/>
</dbReference>
<dbReference type="RefSeq" id="WP_129013485.1">
    <property type="nucleotide sequence ID" value="NZ_CBCSEI010000015.1"/>
</dbReference>
<evidence type="ECO:0000313" key="1">
    <source>
        <dbReference type="EMBL" id="RXI41511.1"/>
    </source>
</evidence>
<dbReference type="Proteomes" id="UP000290378">
    <property type="component" value="Unassembled WGS sequence"/>
</dbReference>
<keyword evidence="2" id="KW-1185">Reference proteome</keyword>
<proteinExistence type="predicted"/>
<evidence type="ECO:0000313" key="2">
    <source>
        <dbReference type="Proteomes" id="UP000290378"/>
    </source>
</evidence>
<protein>
    <submittedName>
        <fullName evidence="1">Uncharacterized protein</fullName>
    </submittedName>
</protein>
<reference evidence="1 2" key="1">
    <citation type="submission" date="2017-09" db="EMBL/GenBank/DDBJ databases">
        <title>Genomics of the genus Arcobacter.</title>
        <authorList>
            <person name="Perez-Cataluna A."/>
            <person name="Figueras M.J."/>
            <person name="Salas-Masso N."/>
        </authorList>
    </citation>
    <scope>NUCLEOTIDE SEQUENCE [LARGE SCALE GENOMIC DNA]</scope>
    <source>
        <strain evidence="1 2">CECT 7834</strain>
    </source>
</reference>
<dbReference type="EMBL" id="NXII01000007">
    <property type="protein sequence ID" value="RXI41511.1"/>
    <property type="molecule type" value="Genomic_DNA"/>
</dbReference>
<accession>A0A6M8NND9</accession>
<name>A0A6M8NND9_9BACT</name>
<dbReference type="AlphaFoldDB" id="A0A6M8NND9"/>
<comment type="caution">
    <text evidence="1">The sequence shown here is derived from an EMBL/GenBank/DDBJ whole genome shotgun (WGS) entry which is preliminary data.</text>
</comment>
<sequence>MKDRYLKIDDVLVIIKISRATLYRLAKKEKLLKPIKVGGSSFWSQNNLDYYFDGLKQKNLSA</sequence>